<reference evidence="3" key="1">
    <citation type="journal article" date="2013" name="Environ. Microbiol.">
        <title>Seasonally variable intestinal metagenomes of the red palm weevil (Rhynchophorus ferrugineus).</title>
        <authorList>
            <person name="Jia S."/>
            <person name="Zhang X."/>
            <person name="Zhang G."/>
            <person name="Yin A."/>
            <person name="Zhang S."/>
            <person name="Li F."/>
            <person name="Wang L."/>
            <person name="Zhao D."/>
            <person name="Yun Q."/>
            <person name="Tala"/>
            <person name="Wang J."/>
            <person name="Sun G."/>
            <person name="Baabdullah M."/>
            <person name="Yu X."/>
            <person name="Hu S."/>
            <person name="Al-Mssallem I.S."/>
            <person name="Yu J."/>
        </authorList>
    </citation>
    <scope>NUCLEOTIDE SEQUENCE</scope>
</reference>
<sequence length="127" mass="15026">MVTLDGEVIKMNAPNFFEAAWVWKRNGIYYFSYSTTPKAQMRIDYMTSDKPTEGFVYKGIVGDQPPINNNNNHAAEFPFKDRWYHVYHNRIVAKEAGIPTGFRRNLAIEEFEYEKGRRHQEGRIHHR</sequence>
<dbReference type="EMBL" id="KF127866">
    <property type="protein sequence ID" value="AIA95226.1"/>
    <property type="molecule type" value="Genomic_DNA"/>
</dbReference>
<dbReference type="Gene3D" id="2.115.10.20">
    <property type="entry name" value="Glycosyl hydrolase domain, family 43"/>
    <property type="match status" value="1"/>
</dbReference>
<dbReference type="AlphaFoldDB" id="A0A060CQK8"/>
<evidence type="ECO:0000256" key="2">
    <source>
        <dbReference type="ARBA" id="ARBA00023277"/>
    </source>
</evidence>
<keyword evidence="1" id="KW-0624">Polysaccharide degradation</keyword>
<dbReference type="GO" id="GO:0045493">
    <property type="term" value="P:xylan catabolic process"/>
    <property type="evidence" value="ECO:0007669"/>
    <property type="project" value="UniProtKB-KW"/>
</dbReference>
<name>A0A060CQK8_9BACT</name>
<keyword evidence="1" id="KW-0858">Xylan degradation</keyword>
<accession>A0A060CQK8</accession>
<dbReference type="PANTHER" id="PTHR43772">
    <property type="entry name" value="ENDO-1,4-BETA-XYLANASE"/>
    <property type="match status" value="1"/>
</dbReference>
<organism evidence="3">
    <name type="scientific">uncultured Sorangium sp</name>
    <dbReference type="NCBI Taxonomy" id="491148"/>
    <lineage>
        <taxon>Bacteria</taxon>
        <taxon>Pseudomonadati</taxon>
        <taxon>Myxococcota</taxon>
        <taxon>Polyangia</taxon>
        <taxon>Polyangiales</taxon>
        <taxon>Polyangiaceae</taxon>
        <taxon>Sorangium</taxon>
        <taxon>environmental samples</taxon>
    </lineage>
</organism>
<dbReference type="InterPro" id="IPR052176">
    <property type="entry name" value="Glycosyl_Hydrlase_43_Enz"/>
</dbReference>
<protein>
    <submittedName>
        <fullName evidence="3">CAZy families CBM6|GH43 protein</fullName>
    </submittedName>
</protein>
<proteinExistence type="predicted"/>
<keyword evidence="2" id="KW-0119">Carbohydrate metabolism</keyword>
<dbReference type="SUPFAM" id="SSF75005">
    <property type="entry name" value="Arabinanase/levansucrase/invertase"/>
    <property type="match status" value="1"/>
</dbReference>
<evidence type="ECO:0000256" key="1">
    <source>
        <dbReference type="ARBA" id="ARBA00022651"/>
    </source>
</evidence>
<evidence type="ECO:0000313" key="3">
    <source>
        <dbReference type="EMBL" id="AIA95226.1"/>
    </source>
</evidence>
<dbReference type="InterPro" id="IPR023296">
    <property type="entry name" value="Glyco_hydro_beta-prop_sf"/>
</dbReference>
<dbReference type="PANTHER" id="PTHR43772:SF2">
    <property type="entry name" value="PUTATIVE (AFU_ORTHOLOGUE AFUA_2G04480)-RELATED"/>
    <property type="match status" value="1"/>
</dbReference>